<keyword evidence="1" id="KW-0175">Coiled coil</keyword>
<evidence type="ECO:0000313" key="3">
    <source>
        <dbReference type="Proteomes" id="UP000383932"/>
    </source>
</evidence>
<dbReference type="AlphaFoldDB" id="A0A5N5QBH2"/>
<protein>
    <submittedName>
        <fullName evidence="2">Uncharacterized protein</fullName>
    </submittedName>
</protein>
<evidence type="ECO:0000313" key="2">
    <source>
        <dbReference type="EMBL" id="KAB5588989.1"/>
    </source>
</evidence>
<dbReference type="Proteomes" id="UP000383932">
    <property type="component" value="Unassembled WGS sequence"/>
</dbReference>
<comment type="caution">
    <text evidence="2">The sequence shown here is derived from an EMBL/GenBank/DDBJ whole genome shotgun (WGS) entry which is preliminary data.</text>
</comment>
<feature type="coiled-coil region" evidence="1">
    <location>
        <begin position="207"/>
        <end position="234"/>
    </location>
</feature>
<gene>
    <name evidence="2" type="ORF">CTheo_7572</name>
</gene>
<reference evidence="2 3" key="1">
    <citation type="journal article" date="2019" name="Fungal Biol. Biotechnol.">
        <title>Draft genome sequence of fastidious pathogen Ceratobasidium theobromae, which causes vascular-streak dieback in Theobroma cacao.</title>
        <authorList>
            <person name="Ali S.S."/>
            <person name="Asman A."/>
            <person name="Shao J."/>
            <person name="Firmansyah A.P."/>
            <person name="Susilo A.W."/>
            <person name="Rosmana A."/>
            <person name="McMahon P."/>
            <person name="Junaid M."/>
            <person name="Guest D."/>
            <person name="Kheng T.Y."/>
            <person name="Meinhardt L.W."/>
            <person name="Bailey B.A."/>
        </authorList>
    </citation>
    <scope>NUCLEOTIDE SEQUENCE [LARGE SCALE GENOMIC DNA]</scope>
    <source>
        <strain evidence="2 3">CT2</strain>
    </source>
</reference>
<evidence type="ECO:0000256" key="1">
    <source>
        <dbReference type="SAM" id="Coils"/>
    </source>
</evidence>
<accession>A0A5N5QBH2</accession>
<organism evidence="2 3">
    <name type="scientific">Ceratobasidium theobromae</name>
    <dbReference type="NCBI Taxonomy" id="1582974"/>
    <lineage>
        <taxon>Eukaryota</taxon>
        <taxon>Fungi</taxon>
        <taxon>Dikarya</taxon>
        <taxon>Basidiomycota</taxon>
        <taxon>Agaricomycotina</taxon>
        <taxon>Agaricomycetes</taxon>
        <taxon>Cantharellales</taxon>
        <taxon>Ceratobasidiaceae</taxon>
        <taxon>Ceratobasidium</taxon>
    </lineage>
</organism>
<name>A0A5N5QBH2_9AGAM</name>
<dbReference type="EMBL" id="SSOP01000335">
    <property type="protein sequence ID" value="KAB5588989.1"/>
    <property type="molecule type" value="Genomic_DNA"/>
</dbReference>
<keyword evidence="3" id="KW-1185">Reference proteome</keyword>
<sequence length="401" mass="45166">MDHVELEPSLPFSPCDSDPPSFFNNAYDHEPDNQQNNLRRSGNDCISLDGVVAAVRRVDVSRTVENLSEDLISIGKYFDEIYTSIGLLRKNWLHYLVALGSGKDTIQDCLNSWDAIRKAYDGLLWQSREQAADAASNSRHYRMTLFPLLMGDQLTFEQKKVTLTKFKTRVDKATEKAKLLSQGFLSISGRIKDFQARFVALLVNGEQEELKKRIALLNTQIGELKKKIERYSIEYNMVLETLYHGTMKNRGEVLNRLLGAIGSFLGPIGQASLVLSALRDVKDGMKLAKTRTLIRDAYTNLRKKEAELKKLEGSQAYLREVIDGSVMCAFSRTNETCMRLDAIGQLWAVIRTETQLVEAAMSLAGSAPFQPVFESTLKNGVTECYQKLEEVLLAYANRVIS</sequence>
<proteinExistence type="predicted"/>